<dbReference type="PANTHER" id="PTHR41259">
    <property type="entry name" value="DOUBLE-STRAND BREAK REPAIR RAD50 ATPASE, PUTATIVE-RELATED"/>
    <property type="match status" value="1"/>
</dbReference>
<comment type="caution">
    <text evidence="3">The sequence shown here is derived from an EMBL/GenBank/DDBJ whole genome shotgun (WGS) entry which is preliminary data.</text>
</comment>
<evidence type="ECO:0000256" key="1">
    <source>
        <dbReference type="SAM" id="Coils"/>
    </source>
</evidence>
<dbReference type="AlphaFoldDB" id="A0A5D4R0A6"/>
<dbReference type="Proteomes" id="UP000322139">
    <property type="component" value="Unassembled WGS sequence"/>
</dbReference>
<dbReference type="RefSeq" id="WP_148976624.1">
    <property type="nucleotide sequence ID" value="NZ_JBNILB010000008.1"/>
</dbReference>
<dbReference type="InterPro" id="IPR027417">
    <property type="entry name" value="P-loop_NTPase"/>
</dbReference>
<dbReference type="Pfam" id="PF13514">
    <property type="entry name" value="AAA_27"/>
    <property type="match status" value="1"/>
</dbReference>
<evidence type="ECO:0000259" key="2">
    <source>
        <dbReference type="Pfam" id="PF13514"/>
    </source>
</evidence>
<feature type="coiled-coil region" evidence="1">
    <location>
        <begin position="750"/>
        <end position="814"/>
    </location>
</feature>
<accession>A0A5D4R0A6</accession>
<keyword evidence="1" id="KW-0175">Coiled coil</keyword>
<feature type="coiled-coil region" evidence="1">
    <location>
        <begin position="697"/>
        <end position="724"/>
    </location>
</feature>
<dbReference type="InterPro" id="IPR038734">
    <property type="entry name" value="YhaN_AAA"/>
</dbReference>
<name>A0A5D4R0A6_9BACI</name>
<evidence type="ECO:0000313" key="3">
    <source>
        <dbReference type="EMBL" id="TYS44129.1"/>
    </source>
</evidence>
<gene>
    <name evidence="3" type="ORF">FZD51_21535</name>
</gene>
<dbReference type="PANTHER" id="PTHR41259:SF1">
    <property type="entry name" value="DOUBLE-STRAND BREAK REPAIR RAD50 ATPASE, PUTATIVE-RELATED"/>
    <property type="match status" value="1"/>
</dbReference>
<evidence type="ECO:0000313" key="4">
    <source>
        <dbReference type="Proteomes" id="UP000322139"/>
    </source>
</evidence>
<proteinExistence type="predicted"/>
<reference evidence="3 4" key="1">
    <citation type="submission" date="2019-08" db="EMBL/GenBank/DDBJ databases">
        <title>Bacillus genomes from the desert of Cuatro Cienegas, Coahuila.</title>
        <authorList>
            <person name="Olmedo-Alvarez G."/>
        </authorList>
    </citation>
    <scope>NUCLEOTIDE SEQUENCE [LARGE SCALE GENOMIC DNA]</scope>
    <source>
        <strain evidence="3 4">CH446_14T</strain>
    </source>
</reference>
<feature type="domain" description="YhaN AAA" evidence="2">
    <location>
        <begin position="1"/>
        <end position="204"/>
    </location>
</feature>
<feature type="coiled-coil region" evidence="1">
    <location>
        <begin position="328"/>
        <end position="419"/>
    </location>
</feature>
<organism evidence="3 4">
    <name type="scientific">Bacillus infantis</name>
    <dbReference type="NCBI Taxonomy" id="324767"/>
    <lineage>
        <taxon>Bacteria</taxon>
        <taxon>Bacillati</taxon>
        <taxon>Bacillota</taxon>
        <taxon>Bacilli</taxon>
        <taxon>Bacillales</taxon>
        <taxon>Bacillaceae</taxon>
        <taxon>Bacillus</taxon>
    </lineage>
</organism>
<dbReference type="Gene3D" id="3.40.50.300">
    <property type="entry name" value="P-loop containing nucleotide triphosphate hydrolases"/>
    <property type="match status" value="2"/>
</dbReference>
<dbReference type="SUPFAM" id="SSF52540">
    <property type="entry name" value="P-loop containing nucleoside triphosphate hydrolases"/>
    <property type="match status" value="1"/>
</dbReference>
<dbReference type="EMBL" id="VTER01000013">
    <property type="protein sequence ID" value="TYS44129.1"/>
    <property type="molecule type" value="Genomic_DNA"/>
</dbReference>
<protein>
    <submittedName>
        <fullName evidence="3">AAA family ATPase</fullName>
    </submittedName>
</protein>
<sequence>MKILEIHIYGYGKLEDAVYSGLGDLQVFYGENEAGKSTIMSFIHSILFGFPSRQQAELRYEPKFGAKYGGRITASFPGRGKAVIERVKGKSAGDVSVVMETGERGGEELLGELLSHVDKTLFQAIFSFNLHGLQNVHSMKNEELSKFLFSAGAIGSDRLAAAEHKIQKEMEGLFKPGGKIPVLNDQLKKLKQLHADLKKAEQKNGQYWAIAAERDAAAAKIESLRNEAEALGARLYQLEEWMRMGPVHKKVQLLRQEAEAGTGVSFPPGGLEKLEQLNQNEIPLKGRNASLSARLAALREEAGKISPDQLVLDHEKEILSLQEKMPAYGQLVQQAKQASYKIRKLEEESDQLKDRLHLRLSDEELEQADTSIFMQEKTAEAQRKKQRLAEKRAELDERFSEEKDRLVSLEEELNQVNAGLLPDEELADIRRRLAGESDPESLLRKREDLEGRASFLKNAIRHEKASQQKQRAAVKIQAVMIMLICAGLIAWGLADSQWEFMLAAIPGFAFIAWLLLKKEDTSQSRFLKEELISIEKSMEELDERMKSPQAEGAFYLKERIEKDRQLRERQLQLNVRLQQQNEQYDKVIAAFELWEEESAQADSLLAELGRQLFIPASLAQSHIHDAFMLLEKLKSVRRELRHEEVEAAAAETAAAEISGLANRLAELILAEAGDSVQETAFTLKKRLLEAQGKWNDLKAKEAAIQELKEEKEQCVRELAYISEEKGKLFLAAEAGTEEDFIEKGNHAVKQEELQEEIRHLDRQLKLSSLTEEERGEFTAIPAPEAEIARCRETLDDIKKELPQLQDKVASLNHEIAMIEEGGLYSDLLHRFSLAKSEFNEGARKWAKYALARKLLENTAEAYKQEYMPEMLGKAEEFLSVLTGGRYVRITPKEEGAGLLVEKGDGTLFEANELSQATAEQVYVSIRLALAAAIYKRYSFPIIIDDSFVNFDHVRTRRMIELLKGLEDHQILFFTCQRHLLEHFHPDEVADLQGRKVQHAEN</sequence>
<feature type="coiled-coil region" evidence="1">
    <location>
        <begin position="180"/>
        <end position="234"/>
    </location>
</feature>